<proteinExistence type="predicted"/>
<evidence type="ECO:0000256" key="1">
    <source>
        <dbReference type="SAM" id="MobiDB-lite"/>
    </source>
</evidence>
<evidence type="ECO:0000313" key="3">
    <source>
        <dbReference type="Proteomes" id="UP001642540"/>
    </source>
</evidence>
<keyword evidence="3" id="KW-1185">Reference proteome</keyword>
<gene>
    <name evidence="2" type="ORF">ODALV1_LOCUS24326</name>
</gene>
<dbReference type="Proteomes" id="UP001642540">
    <property type="component" value="Unassembled WGS sequence"/>
</dbReference>
<feature type="region of interest" description="Disordered" evidence="1">
    <location>
        <begin position="144"/>
        <end position="197"/>
    </location>
</feature>
<evidence type="ECO:0000313" key="2">
    <source>
        <dbReference type="EMBL" id="CAL8131794.1"/>
    </source>
</evidence>
<dbReference type="EMBL" id="CAXLJM020000090">
    <property type="protein sequence ID" value="CAL8131794.1"/>
    <property type="molecule type" value="Genomic_DNA"/>
</dbReference>
<reference evidence="2 3" key="1">
    <citation type="submission" date="2024-08" db="EMBL/GenBank/DDBJ databases">
        <authorList>
            <person name="Cucini C."/>
            <person name="Frati F."/>
        </authorList>
    </citation>
    <scope>NUCLEOTIDE SEQUENCE [LARGE SCALE GENOMIC DNA]</scope>
</reference>
<accession>A0ABP1RNV9</accession>
<feature type="compositionally biased region" description="Acidic residues" evidence="1">
    <location>
        <begin position="169"/>
        <end position="183"/>
    </location>
</feature>
<sequence>MVQKSYYKREKIFGKSEAGICKLNSFSRSVIKAAEPDDEDQLELAIAEMQKKIGMLHFHGNIMIHNLMSNFLVDTGLAREQGTRYLAAKKRKADDENMNWTLKILNLTVRLPPSLKGTMNQRKVVEDDDDDELLDPEVLELQAKRPKKSTKKKNEFVAKTISDQRKVVEDDDDDEILGPEDLELQAKTPKKVNKKEE</sequence>
<feature type="compositionally biased region" description="Basic residues" evidence="1">
    <location>
        <begin position="188"/>
        <end position="197"/>
    </location>
</feature>
<name>A0ABP1RNV9_9HEXA</name>
<organism evidence="2 3">
    <name type="scientific">Orchesella dallaii</name>
    <dbReference type="NCBI Taxonomy" id="48710"/>
    <lineage>
        <taxon>Eukaryota</taxon>
        <taxon>Metazoa</taxon>
        <taxon>Ecdysozoa</taxon>
        <taxon>Arthropoda</taxon>
        <taxon>Hexapoda</taxon>
        <taxon>Collembola</taxon>
        <taxon>Entomobryomorpha</taxon>
        <taxon>Entomobryoidea</taxon>
        <taxon>Orchesellidae</taxon>
        <taxon>Orchesellinae</taxon>
        <taxon>Orchesella</taxon>
    </lineage>
</organism>
<comment type="caution">
    <text evidence="2">The sequence shown here is derived from an EMBL/GenBank/DDBJ whole genome shotgun (WGS) entry which is preliminary data.</text>
</comment>
<protein>
    <submittedName>
        <fullName evidence="2">Uncharacterized protein</fullName>
    </submittedName>
</protein>
<feature type="compositionally biased region" description="Basic and acidic residues" evidence="1">
    <location>
        <begin position="152"/>
        <end position="168"/>
    </location>
</feature>